<dbReference type="RefSeq" id="WP_382402647.1">
    <property type="nucleotide sequence ID" value="NZ_JBHTNH010000057.1"/>
</dbReference>
<organism evidence="3 4">
    <name type="scientific">Lentibacillus salinarum</name>
    <dbReference type="NCBI Taxonomy" id="446820"/>
    <lineage>
        <taxon>Bacteria</taxon>
        <taxon>Bacillati</taxon>
        <taxon>Bacillota</taxon>
        <taxon>Bacilli</taxon>
        <taxon>Bacillales</taxon>
        <taxon>Bacillaceae</taxon>
        <taxon>Lentibacillus</taxon>
    </lineage>
</organism>
<evidence type="ECO:0000313" key="3">
    <source>
        <dbReference type="EMBL" id="MFD1363396.1"/>
    </source>
</evidence>
<dbReference type="Proteomes" id="UP001597178">
    <property type="component" value="Unassembled WGS sequence"/>
</dbReference>
<dbReference type="NCBIfam" id="NF033611">
    <property type="entry name" value="SAVED"/>
    <property type="match status" value="1"/>
</dbReference>
<feature type="region of interest" description="Disordered" evidence="1">
    <location>
        <begin position="1"/>
        <end position="20"/>
    </location>
</feature>
<evidence type="ECO:0000313" key="4">
    <source>
        <dbReference type="Proteomes" id="UP001597178"/>
    </source>
</evidence>
<gene>
    <name evidence="3" type="ORF">ACFQ4A_17460</name>
</gene>
<dbReference type="InterPro" id="IPR040836">
    <property type="entry name" value="SAVED"/>
</dbReference>
<evidence type="ECO:0000259" key="2">
    <source>
        <dbReference type="Pfam" id="PF18145"/>
    </source>
</evidence>
<proteinExistence type="predicted"/>
<feature type="domain" description="SMODS-associated and fused to various effectors" evidence="2">
    <location>
        <begin position="297"/>
        <end position="481"/>
    </location>
</feature>
<reference evidence="4" key="1">
    <citation type="journal article" date="2019" name="Int. J. Syst. Evol. Microbiol.">
        <title>The Global Catalogue of Microorganisms (GCM) 10K type strain sequencing project: providing services to taxonomists for standard genome sequencing and annotation.</title>
        <authorList>
            <consortium name="The Broad Institute Genomics Platform"/>
            <consortium name="The Broad Institute Genome Sequencing Center for Infectious Disease"/>
            <person name="Wu L."/>
            <person name="Ma J."/>
        </authorList>
    </citation>
    <scope>NUCLEOTIDE SEQUENCE [LARGE SCALE GENOMIC DNA]</scope>
    <source>
        <strain evidence="4">CCUG 54822</strain>
    </source>
</reference>
<protein>
    <submittedName>
        <fullName evidence="3">SAVED domain-containing protein</fullName>
    </submittedName>
</protein>
<accession>A0ABW3ZYA1</accession>
<dbReference type="Pfam" id="PF18145">
    <property type="entry name" value="SAVED"/>
    <property type="match status" value="1"/>
</dbReference>
<sequence>MVKNENGKQSPSLLEKESTGGDIASSGFDFQEYLILCKLPHWLSFEGFSSVIWESVGDIEAKFFDPQKGEVIEAIEAKDHRIIPKEFWEEIDRFKNMDEGSPGTYRWFTLSCTGLSEKLHPLINGLRRLRDPYPFYSQTSGVFENSYEDYKEKVIGLGKSEEMAEFLFRKVSIEDKWGSLSEQAKGMFNIEFIRHLPGYDLRGSEQEKVFDVLHSVVRSQKNKPVFRQWLKQAMHSVISEDTIPHDQKVHIHTEINELPEEPRKINFLWESFFGGKERKYPESAVWTEEMYNNIVATKKWIEKNRSSKRIHLSGHRRLSSAMAIGAVFSSVSGFTIEAELREGDIWATNKHPNNQTPGCDFAVDFEEGLDKQLIVTIGITRDSISDEVTAYLKGEKLSYSSKLYMHTESPITTAEQASLVVNKLKKEIKAAATKVDAEKVHLFYAGPALLALFLGHRWNGMPSVQCYEWINTGQYVPTCTF</sequence>
<name>A0ABW3ZYA1_9BACI</name>
<comment type="caution">
    <text evidence="3">The sequence shown here is derived from an EMBL/GenBank/DDBJ whole genome shotgun (WGS) entry which is preliminary data.</text>
</comment>
<keyword evidence="4" id="KW-1185">Reference proteome</keyword>
<dbReference type="EMBL" id="JBHTNH010000057">
    <property type="protein sequence ID" value="MFD1363396.1"/>
    <property type="molecule type" value="Genomic_DNA"/>
</dbReference>
<evidence type="ECO:0000256" key="1">
    <source>
        <dbReference type="SAM" id="MobiDB-lite"/>
    </source>
</evidence>